<dbReference type="InterPro" id="IPR027417">
    <property type="entry name" value="P-loop_NTPase"/>
</dbReference>
<dbReference type="RefSeq" id="WP_007496751.1">
    <property type="nucleotide sequence ID" value="NZ_AGBF01000054.1"/>
</dbReference>
<dbReference type="Proteomes" id="UP000004217">
    <property type="component" value="Unassembled WGS sequence"/>
</dbReference>
<name>G2GDE3_9ACTN</name>
<evidence type="ECO:0000313" key="1">
    <source>
        <dbReference type="EMBL" id="EGX58475.1"/>
    </source>
</evidence>
<evidence type="ECO:0000313" key="2">
    <source>
        <dbReference type="Proteomes" id="UP000004217"/>
    </source>
</evidence>
<proteinExistence type="predicted"/>
<dbReference type="GO" id="GO:0051301">
    <property type="term" value="P:cell division"/>
    <property type="evidence" value="ECO:0007669"/>
    <property type="project" value="UniProtKB-KW"/>
</dbReference>
<sequence length="274" mass="30127">MTAQTRMPIEAMRDMVRLTDPHTVRALRSSDRILLGLADGDRPVYLPDAPSNVLVATGGGGGTTTVLRSIAAQALHRGAHVDIVDLDARRSSHTWAASLDNTVVYSRIDAIHTFLIEMLDRLRHEYAADPDAWHRRRFIVIEHAERLLVGLRQHWMLTHPDSQLEEAPGVEALGMLLAAGQHNGIQIAAGSTRGIPPYLGTQVGDVFATRVLAYGGQTLWARVAPEVWPVPPYSVIPGRMHAVQDGTATRMQALHLSESEARAWARGTVPKEFR</sequence>
<keyword evidence="2" id="KW-1185">Reference proteome</keyword>
<keyword evidence="1" id="KW-0131">Cell cycle</keyword>
<gene>
    <name evidence="1" type="ORF">SZN_17602</name>
</gene>
<dbReference type="OrthoDB" id="4046410at2"/>
<accession>G2GDE3</accession>
<dbReference type="PATRIC" id="fig|700597.3.peg.3451"/>
<keyword evidence="1" id="KW-0132">Cell division</keyword>
<comment type="caution">
    <text evidence="1">The sequence shown here is derived from an EMBL/GenBank/DDBJ whole genome shotgun (WGS) entry which is preliminary data.</text>
</comment>
<protein>
    <submittedName>
        <fullName evidence="1">Cell division protein FtsK/SpoIIIE</fullName>
    </submittedName>
</protein>
<reference evidence="1 2" key="1">
    <citation type="submission" date="2011-08" db="EMBL/GenBank/DDBJ databases">
        <authorList>
            <person name="Lin Y."/>
            <person name="Hao X."/>
            <person name="Johnstone L."/>
            <person name="Miller S.J."/>
            <person name="Wei G."/>
            <person name="Rensing C."/>
        </authorList>
    </citation>
    <scope>NUCLEOTIDE SEQUENCE [LARGE SCALE GENOMIC DNA]</scope>
    <source>
        <strain evidence="1 2">K42</strain>
    </source>
</reference>
<dbReference type="EMBL" id="AGBF01000054">
    <property type="protein sequence ID" value="EGX58475.1"/>
    <property type="molecule type" value="Genomic_DNA"/>
</dbReference>
<dbReference type="AlphaFoldDB" id="G2GDE3"/>
<dbReference type="SUPFAM" id="SSF52540">
    <property type="entry name" value="P-loop containing nucleoside triphosphate hydrolases"/>
    <property type="match status" value="1"/>
</dbReference>
<dbReference type="Gene3D" id="3.40.50.300">
    <property type="entry name" value="P-loop containing nucleotide triphosphate hydrolases"/>
    <property type="match status" value="1"/>
</dbReference>
<organism evidence="1 2">
    <name type="scientific">Streptomyces zinciresistens K42</name>
    <dbReference type="NCBI Taxonomy" id="700597"/>
    <lineage>
        <taxon>Bacteria</taxon>
        <taxon>Bacillati</taxon>
        <taxon>Actinomycetota</taxon>
        <taxon>Actinomycetes</taxon>
        <taxon>Kitasatosporales</taxon>
        <taxon>Streptomycetaceae</taxon>
        <taxon>Streptomyces</taxon>
    </lineage>
</organism>